<protein>
    <submittedName>
        <fullName evidence="1">Uncharacterized protein</fullName>
    </submittedName>
</protein>
<dbReference type="EMBL" id="JAIWYP010000011">
    <property type="protein sequence ID" value="KAH3738958.1"/>
    <property type="molecule type" value="Genomic_DNA"/>
</dbReference>
<dbReference type="AlphaFoldDB" id="A0A9D4D4N3"/>
<accession>A0A9D4D4N3</accession>
<evidence type="ECO:0000313" key="2">
    <source>
        <dbReference type="Proteomes" id="UP000828390"/>
    </source>
</evidence>
<name>A0A9D4D4N3_DREPO</name>
<keyword evidence="2" id="KW-1185">Reference proteome</keyword>
<comment type="caution">
    <text evidence="1">The sequence shown here is derived from an EMBL/GenBank/DDBJ whole genome shotgun (WGS) entry which is preliminary data.</text>
</comment>
<organism evidence="1 2">
    <name type="scientific">Dreissena polymorpha</name>
    <name type="common">Zebra mussel</name>
    <name type="synonym">Mytilus polymorpha</name>
    <dbReference type="NCBI Taxonomy" id="45954"/>
    <lineage>
        <taxon>Eukaryota</taxon>
        <taxon>Metazoa</taxon>
        <taxon>Spiralia</taxon>
        <taxon>Lophotrochozoa</taxon>
        <taxon>Mollusca</taxon>
        <taxon>Bivalvia</taxon>
        <taxon>Autobranchia</taxon>
        <taxon>Heteroconchia</taxon>
        <taxon>Euheterodonta</taxon>
        <taxon>Imparidentia</taxon>
        <taxon>Neoheterodontei</taxon>
        <taxon>Myida</taxon>
        <taxon>Dreissenoidea</taxon>
        <taxon>Dreissenidae</taxon>
        <taxon>Dreissena</taxon>
    </lineage>
</organism>
<dbReference type="Proteomes" id="UP000828390">
    <property type="component" value="Unassembled WGS sequence"/>
</dbReference>
<sequence>MWRIHTTSRQIPNRKQVPITSAETITQKECTETNTKVKRSLRADKRNCLAPLVTEAEEAAHKNRTKDLYSITKRITGK</sequence>
<gene>
    <name evidence="1" type="ORF">DPMN_045602</name>
</gene>
<evidence type="ECO:0000313" key="1">
    <source>
        <dbReference type="EMBL" id="KAH3738958.1"/>
    </source>
</evidence>
<reference evidence="1" key="2">
    <citation type="submission" date="2020-11" db="EMBL/GenBank/DDBJ databases">
        <authorList>
            <person name="McCartney M.A."/>
            <person name="Auch B."/>
            <person name="Kono T."/>
            <person name="Mallez S."/>
            <person name="Becker A."/>
            <person name="Gohl D.M."/>
            <person name="Silverstein K.A.T."/>
            <person name="Koren S."/>
            <person name="Bechman K.B."/>
            <person name="Herman A."/>
            <person name="Abrahante J.E."/>
            <person name="Garbe J."/>
        </authorList>
    </citation>
    <scope>NUCLEOTIDE SEQUENCE</scope>
    <source>
        <strain evidence="1">Duluth1</strain>
        <tissue evidence="1">Whole animal</tissue>
    </source>
</reference>
<proteinExistence type="predicted"/>
<reference evidence="1" key="1">
    <citation type="journal article" date="2019" name="bioRxiv">
        <title>The Genome of the Zebra Mussel, Dreissena polymorpha: A Resource for Invasive Species Research.</title>
        <authorList>
            <person name="McCartney M.A."/>
            <person name="Auch B."/>
            <person name="Kono T."/>
            <person name="Mallez S."/>
            <person name="Zhang Y."/>
            <person name="Obille A."/>
            <person name="Becker A."/>
            <person name="Abrahante J.E."/>
            <person name="Garbe J."/>
            <person name="Badalamenti J.P."/>
            <person name="Herman A."/>
            <person name="Mangelson H."/>
            <person name="Liachko I."/>
            <person name="Sullivan S."/>
            <person name="Sone E.D."/>
            <person name="Koren S."/>
            <person name="Silverstein K.A.T."/>
            <person name="Beckman K.B."/>
            <person name="Gohl D.M."/>
        </authorList>
    </citation>
    <scope>NUCLEOTIDE SEQUENCE</scope>
    <source>
        <strain evidence="1">Duluth1</strain>
        <tissue evidence="1">Whole animal</tissue>
    </source>
</reference>